<name>A0A7M7NE61_STRPU</name>
<dbReference type="Pfam" id="PF24981">
    <property type="entry name" value="Beta-prop_ATRN-LZTR1"/>
    <property type="match status" value="2"/>
</dbReference>
<dbReference type="PROSITE" id="PS00022">
    <property type="entry name" value="EGF_1"/>
    <property type="match status" value="3"/>
</dbReference>
<evidence type="ECO:0000259" key="17">
    <source>
        <dbReference type="PROSITE" id="PS01180"/>
    </source>
</evidence>
<feature type="region of interest" description="Disordered" evidence="15">
    <location>
        <begin position="2945"/>
        <end position="2975"/>
    </location>
</feature>
<dbReference type="InterPro" id="IPR056863">
    <property type="entry name" value="LMN_ATRN_NET-like_EGF"/>
</dbReference>
<feature type="disulfide bond" evidence="14">
    <location>
        <begin position="2411"/>
        <end position="2420"/>
    </location>
</feature>
<keyword evidence="2" id="KW-0880">Kelch repeat</keyword>
<dbReference type="CTD" id="1954"/>
<feature type="compositionally biased region" description="Low complexity" evidence="15">
    <location>
        <begin position="2946"/>
        <end position="2959"/>
    </location>
</feature>
<dbReference type="InterPro" id="IPR001881">
    <property type="entry name" value="EGF-like_Ca-bd_dom"/>
</dbReference>
<feature type="domain" description="Laminin EGF-like" evidence="19">
    <location>
        <begin position="1345"/>
        <end position="1395"/>
    </location>
</feature>
<keyword evidence="21" id="KW-1185">Reference proteome</keyword>
<evidence type="ECO:0000256" key="1">
    <source>
        <dbReference type="ARBA" id="ARBA00004479"/>
    </source>
</evidence>
<dbReference type="FunCoup" id="A0A7M7NE61">
    <property type="interactions" value="751"/>
</dbReference>
<dbReference type="OMA" id="PVCQWCD"/>
<evidence type="ECO:0000256" key="7">
    <source>
        <dbReference type="ARBA" id="ARBA00022837"/>
    </source>
</evidence>
<feature type="domain" description="EGF-like" evidence="18">
    <location>
        <begin position="2357"/>
        <end position="2388"/>
    </location>
</feature>
<feature type="disulfide bond" evidence="13">
    <location>
        <begin position="1536"/>
        <end position="1546"/>
    </location>
</feature>
<evidence type="ECO:0000256" key="11">
    <source>
        <dbReference type="ARBA" id="ARBA00023180"/>
    </source>
</evidence>
<organism evidence="20 21">
    <name type="scientific">Strongylocentrotus purpuratus</name>
    <name type="common">Purple sea urchin</name>
    <dbReference type="NCBI Taxonomy" id="7668"/>
    <lineage>
        <taxon>Eukaryota</taxon>
        <taxon>Metazoa</taxon>
        <taxon>Echinodermata</taxon>
        <taxon>Eleutherozoa</taxon>
        <taxon>Echinozoa</taxon>
        <taxon>Echinoidea</taxon>
        <taxon>Euechinoidea</taxon>
        <taxon>Echinacea</taxon>
        <taxon>Camarodonta</taxon>
        <taxon>Echinidea</taxon>
        <taxon>Strongylocentrotidae</taxon>
        <taxon>Strongylocentrotus</taxon>
    </lineage>
</organism>
<feature type="domain" description="CUB" evidence="17">
    <location>
        <begin position="138"/>
        <end position="253"/>
    </location>
</feature>
<dbReference type="PROSITE" id="PS01186">
    <property type="entry name" value="EGF_2"/>
    <property type="match status" value="3"/>
</dbReference>
<dbReference type="GO" id="GO:0048513">
    <property type="term" value="P:animal organ development"/>
    <property type="evidence" value="ECO:0007669"/>
    <property type="project" value="UniProtKB-ARBA"/>
</dbReference>
<keyword evidence="11" id="KW-0325">Glycoprotein</keyword>
<dbReference type="FunFam" id="2.10.25.10:FF:000188">
    <property type="entry name" value="Laminin subunit gamma 2"/>
    <property type="match status" value="1"/>
</dbReference>
<keyword evidence="5" id="KW-0732">Signal</keyword>
<dbReference type="Proteomes" id="UP000007110">
    <property type="component" value="Unassembled WGS sequence"/>
</dbReference>
<dbReference type="SUPFAM" id="SSF49854">
    <property type="entry name" value="Spermadhesin, CUB domain"/>
    <property type="match status" value="2"/>
</dbReference>
<feature type="domain" description="EGF-like" evidence="18">
    <location>
        <begin position="1222"/>
        <end position="1263"/>
    </location>
</feature>
<dbReference type="FunFam" id="2.60.120.290:FF:000126">
    <property type="entry name" value="Predicted protein"/>
    <property type="match status" value="1"/>
</dbReference>
<keyword evidence="7" id="KW-0106">Calcium</keyword>
<dbReference type="RefSeq" id="XP_030834386.1">
    <property type="nucleotide sequence ID" value="XM_030978526.1"/>
</dbReference>
<feature type="domain" description="CUB" evidence="17">
    <location>
        <begin position="1397"/>
        <end position="1534"/>
    </location>
</feature>
<comment type="subcellular location">
    <subcellularLocation>
        <location evidence="1">Membrane</location>
        <topology evidence="1">Single-pass type I membrane protein</topology>
    </subcellularLocation>
</comment>
<dbReference type="FunFam" id="2.10.25.10:FF:000202">
    <property type="entry name" value="Multiple epidermal growth factor-like domains 8"/>
    <property type="match status" value="1"/>
</dbReference>
<sequence length="2975" mass="326626">MAKAKPKLNPCSDSEHLQSGCYSKKSEENLDLIFTLAENVRCMQQRSREDSSLSRSRNGESRATEMWKSGRLREGSTSRRRESERNMKLKGHHLSGNTKRNTLQTVHGIFPSIPYWKTFLITVLLCVFLKSQACSAKCYGLGSTGRAILTDLQGFISDHPNKSYPISTECEWLIQAPSSDMRIMLTFTKFATECGYDFVSVYDGNSHQSPMIAALSGDSIPSTLLAESGQMLIYMYSDRNYNLLGFDATYTIEDCTYGCSGHGTCVDHSCVCNSGYHGDGCERLSCPYECGSEWNQGVCQQSGVQQCSCSAGFVGEGCSLSTNSNLGWGQTFLVSSGASEGLSKRAGHASVYHEETDSLWTYGGFDLNRPSDDLVQYSFETDEWTQITPNGSVKPSGRYRHTMELYENHLLVFGGVLVNGSWSNELWSFDLATLSWELLPSGTESVPPGLAHHSSCIVEYSYLVIIGGASQEQTFLGSIYKYDLQLLQGWEEITPRGGLEREVRLRDHTSVYHYDTKSILVFGGLKSPQTHNTLVSSRVSTVYAFQFEDRYWTKLSSSGSVRARSYHTANIIGNYMVVYGGNVHQHLSNNGGYVDVQDGNYGEHEKCFEDGIELYHLGCHKWVSLNEIAGDFQDPRQYNPYTVTKGRFAHTAVVRDGTTLVVIGGFNGVTQSDIFAVKMPGSVAINPATVNESLNPCGSHISVSNCTLDPACAWCPQSSTCFGFSDSQSCSGALLQADCPGICSALTTCEACMLWGQGAQTATFDPEVTHVNEQCGWCVQDRACYPLSAPSGTCDPSASDSGAWWGPSGTFIANFDQCKTGDFPPGMMMMRYTHPQNLSHPDQISIVSDTLERITYYPVLQSSEVAAAGFYTVVMKGFIHPQGATSPSVWIRITKAEGTLEISSDDNPANAVKLAEQASSSTIESPIQAKRSPASAPIFPDTSPGTRYYATLEERKPITASMQYSSSAMELLWDGYVESGLVYHSFTSDYLQPYKSDSCTNYSTCRGCLTDAACGWCPLSDTCELRDGPTLSMDRCGTSNRPIEHYLVLDEGNCGNCSQHWNCDLCTTDPLCEWMNADVSCTRRGRFETALKDPAQCLPKCQEITDCTGCIGIKNCAWCADTMTCLHFPTYISSFIHGECSHWYDQEDTVCPTCSAHQTCDDCLDTFQCGWCGNTNDPDIGICQSGDFNGPYSNMNCSAVVAEANETSVLSPADWSYEQCPDVDECRLGRHDCHGNATCLNTYEGFDCRCNYGFKGDGKIFCNSTCFHTCELGYCSGMPDFECVCDLGWTGVSCNISCGCNNHSTCVNGVGLCDECQEWSTGSHCQYCLPGSYGDATTPTGCVECDCHGHGNASMGNCDGTTGLCYCTGNTLGDNCETCEEGFFGEPQNEGKCYQKCNGRSILTNVHSSRLGSYEGLGVQDPNHGYCLWVLTTFGSLVQASGALSSPGAITLTVDTLDVECGRDYVHVYDGIPEHLWENFGVSVASQEIGAFCGHSSSAAIRTTAYSGVMTIAFQANVSATSPTQGFTAVYDVRTCQEDCDGNWHCANEDEDELEDDQVCECRAGYTGDDCEEEICPDDCGVLEGRGACNDHLLLCICNEGYSGAACDIITAPSKSQSKAVWSLLYDADRLSSNANIGPTSRMGHTMVADGGGKFWLFGGYSQDNQRLNDVWSYDASASQWTHHPSGNSPSARNYHAASFVAPDRMIISGGLSDSEVLSDWWIYSLTQRTWLEISAPIDDLQIAGHTMNMVDDTTLIVIGGYSPTMGLLEKIINFDISTLTGHFKSSQGTPPTGLFGHSTVWHNETSSLYVFGGYRFHLQALAISDKLYAFHAPSAGWSILPSEGYKPEARMFHSAVTFSKYMLVLGGFAEGEEINDNVLVYHYSCNRWQSLDGQGWSTGAQPRPLHSHVATTKDDMVYLFGGYDGSTYGSMSTADMPSDLCTLQTTSDGCKATPGCSACVRSNSTLVACFSIEEDSSVSCESPNQLSNGTMCDNAFIEGRNCSKLSICSECVTVYPSHPSAQQTCKWCYNCPEGACIPTAANCMEEHNCQVETQKEYHDRSVCSETICEASDCTKCTSGSSPCVWTRQFKRSSETRRLLNYRPIYDWNCFSNHLLTVAPSHYNISSVPPLSCPTPCHQHTTCGDCLTSQGSDGGWQECMWSPWLNQCMSPTFLHLRCAVGECGPVAQGASDNCPTQCFANTQCSHCLHQAWCGWCPVPGVNGSGICLSGGLLGPIDGVCSSQEISSIHGPLPPAVANATMGGISGTPQWKYLTCPPEDECVNGNHDCGENEDCTDTYTSFECNCKAGYERESGDVDENECVNGYCGENEDCTDTYTSFECNCKARYERESGDGPCKPVCTQMCGEHGVCVAPEQCECFFGYVGHNCSTECLCNGHSNCLSESAKAVCLECRNNTMGEHCEHCLPLFVGNPEDGGSCTPCIEHCNGNTNQCLSVQQYQEYRSEYPTRPIHNISQLFNSGPLTDDVFCIGCSNFSEGERCESCIDSYFKLEEHCQKCDCNGHGDMCEKTSGGCKECLNNTMSPQCPSDKYPEPCWEHQCSQCLNDLFKGTPTDSHQCYRQMHVDNDICFNPESQDDCPINPVPLPDGASSFFVIMPKYSDLDIRLTVDITYGSLNVYVTYDSDVFIVEYDEETQQQIIRIDENYVSASMQRKRRSIREFYAPSRGRRSSNSSISTTIDPDQSELTEIESHGLNTFISIDEEHFITLVQDLQNRLVITFPRRYHTLTSRRFYIALMGRGVEDLNATQGIMYFRQDQPHIDLFIFFSVFLSCFFLFLAFLIGIWKVKVGVEARQHRRMHLLEMEHRASRPFGQVLLYYESPSIQTHPAPTGTTKSYSLPKKHHRLGRMRAKAETMGGGGAANRDTEETALNSAEIINERFTPGLIASEPTDDGMATVGTVVFALPGQMRAPVRACLGSALVTLKTVAKQTQDTQNTTRQQRQGKNLKSSILCNTNNRR</sequence>
<dbReference type="InterPro" id="IPR015915">
    <property type="entry name" value="Kelch-typ_b-propeller"/>
</dbReference>
<dbReference type="Gene3D" id="2.120.10.80">
    <property type="entry name" value="Kelch-type beta propeller"/>
    <property type="match status" value="4"/>
</dbReference>
<feature type="compositionally biased region" description="Basic and acidic residues" evidence="15">
    <location>
        <begin position="47"/>
        <end position="65"/>
    </location>
</feature>
<dbReference type="InterPro" id="IPR000152">
    <property type="entry name" value="EGF-type_Asp/Asn_hydroxyl_site"/>
</dbReference>
<dbReference type="GO" id="GO:0016020">
    <property type="term" value="C:membrane"/>
    <property type="evidence" value="ECO:0007669"/>
    <property type="project" value="UniProtKB-SubCell"/>
</dbReference>
<evidence type="ECO:0000313" key="20">
    <source>
        <dbReference type="EnsemblMetazoa" id="XP_030834386"/>
    </source>
</evidence>
<evidence type="ECO:0000256" key="14">
    <source>
        <dbReference type="PROSITE-ProRule" id="PRU00460"/>
    </source>
</evidence>
<dbReference type="GO" id="GO:0048731">
    <property type="term" value="P:system development"/>
    <property type="evidence" value="ECO:0007669"/>
    <property type="project" value="UniProtKB-ARBA"/>
</dbReference>
<feature type="domain" description="Laminin EGF-like" evidence="19">
    <location>
        <begin position="2391"/>
        <end position="2439"/>
    </location>
</feature>
<dbReference type="PROSITE" id="PS50026">
    <property type="entry name" value="EGF_3"/>
    <property type="match status" value="5"/>
</dbReference>
<feature type="domain" description="EGF-like" evidence="18">
    <location>
        <begin position="2317"/>
        <end position="2353"/>
    </location>
</feature>
<dbReference type="OrthoDB" id="263283at2759"/>
<dbReference type="SMART" id="SM00180">
    <property type="entry name" value="EGF_Lam"/>
    <property type="match status" value="4"/>
</dbReference>
<dbReference type="CDD" id="cd00055">
    <property type="entry name" value="EGF_Lam"/>
    <property type="match status" value="3"/>
</dbReference>
<evidence type="ECO:0000256" key="16">
    <source>
        <dbReference type="SAM" id="Phobius"/>
    </source>
</evidence>
<dbReference type="InterPro" id="IPR018097">
    <property type="entry name" value="EGF_Ca-bd_CS"/>
</dbReference>
<evidence type="ECO:0000256" key="3">
    <source>
        <dbReference type="ARBA" id="ARBA00022536"/>
    </source>
</evidence>
<dbReference type="SMART" id="SM00042">
    <property type="entry name" value="CUB"/>
    <property type="match status" value="1"/>
</dbReference>
<dbReference type="PROSITE" id="PS01248">
    <property type="entry name" value="EGF_LAM_1"/>
    <property type="match status" value="3"/>
</dbReference>
<dbReference type="Pfam" id="PF00053">
    <property type="entry name" value="EGF_laminin"/>
    <property type="match status" value="1"/>
</dbReference>
<dbReference type="InterPro" id="IPR049883">
    <property type="entry name" value="NOTCH1_EGF-like"/>
</dbReference>
<dbReference type="InterPro" id="IPR056737">
    <property type="entry name" value="Beta-prop_ATRN-MKLN-like"/>
</dbReference>
<evidence type="ECO:0000256" key="6">
    <source>
        <dbReference type="ARBA" id="ARBA00022737"/>
    </source>
</evidence>
<dbReference type="PROSITE" id="PS01187">
    <property type="entry name" value="EGF_CA"/>
    <property type="match status" value="2"/>
</dbReference>
<dbReference type="KEGG" id="spu:586207"/>
<evidence type="ECO:0000259" key="19">
    <source>
        <dbReference type="PROSITE" id="PS50027"/>
    </source>
</evidence>
<dbReference type="GO" id="GO:0005509">
    <property type="term" value="F:calcium ion binding"/>
    <property type="evidence" value="ECO:0007669"/>
    <property type="project" value="InterPro"/>
</dbReference>
<dbReference type="InterPro" id="IPR000742">
    <property type="entry name" value="EGF"/>
</dbReference>
<protein>
    <recommendedName>
        <fullName evidence="22">Multiple epidermal growth factor-like domains protein 8</fullName>
    </recommendedName>
</protein>
<dbReference type="SMART" id="SM00181">
    <property type="entry name" value="EGF"/>
    <property type="match status" value="9"/>
</dbReference>
<keyword evidence="8 16" id="KW-1133">Transmembrane helix</keyword>
<keyword evidence="6" id="KW-0677">Repeat</keyword>
<keyword evidence="12 14" id="KW-0424">Laminin EGF-like domain</keyword>
<reference evidence="20" key="2">
    <citation type="submission" date="2021-01" db="UniProtKB">
        <authorList>
            <consortium name="EnsemblMetazoa"/>
        </authorList>
    </citation>
    <scope>IDENTIFICATION</scope>
</reference>
<feature type="disulfide bond" evidence="13">
    <location>
        <begin position="2360"/>
        <end position="2370"/>
    </location>
</feature>
<feature type="compositionally biased region" description="Basic and acidic residues" evidence="15">
    <location>
        <begin position="71"/>
        <end position="87"/>
    </location>
</feature>
<dbReference type="Gene3D" id="2.10.25.10">
    <property type="entry name" value="Laminin"/>
    <property type="match status" value="8"/>
</dbReference>
<feature type="disulfide bond" evidence="14">
    <location>
        <begin position="1379"/>
        <end position="1393"/>
    </location>
</feature>
<dbReference type="Pfam" id="PF00431">
    <property type="entry name" value="CUB"/>
    <property type="match status" value="1"/>
</dbReference>
<keyword evidence="3 13" id="KW-0245">EGF-like domain</keyword>
<feature type="disulfide bond" evidence="14">
    <location>
        <begin position="2423"/>
        <end position="2437"/>
    </location>
</feature>
<dbReference type="Pfam" id="PF24973">
    <property type="entry name" value="EGF_LMN_ATRN"/>
    <property type="match status" value="2"/>
</dbReference>
<keyword evidence="4 16" id="KW-0812">Transmembrane</keyword>
<evidence type="ECO:0000256" key="15">
    <source>
        <dbReference type="SAM" id="MobiDB-lite"/>
    </source>
</evidence>
<evidence type="ECO:0000256" key="4">
    <source>
        <dbReference type="ARBA" id="ARBA00022692"/>
    </source>
</evidence>
<evidence type="ECO:0000256" key="9">
    <source>
        <dbReference type="ARBA" id="ARBA00023136"/>
    </source>
</evidence>
<dbReference type="PROSITE" id="PS01180">
    <property type="entry name" value="CUB"/>
    <property type="match status" value="2"/>
</dbReference>
<feature type="disulfide bond" evidence="13">
    <location>
        <begin position="1562"/>
        <end position="1571"/>
    </location>
</feature>
<keyword evidence="9 16" id="KW-0472">Membrane</keyword>
<feature type="disulfide bond" evidence="14">
    <location>
        <begin position="1316"/>
        <end position="1325"/>
    </location>
</feature>
<dbReference type="PANTHER" id="PTHR46093">
    <property type="entry name" value="ACYL-COA-BINDING DOMAIN-CONTAINING PROTEIN 5"/>
    <property type="match status" value="1"/>
</dbReference>
<evidence type="ECO:0000256" key="8">
    <source>
        <dbReference type="ARBA" id="ARBA00022989"/>
    </source>
</evidence>
<dbReference type="PANTHER" id="PTHR46093:SF16">
    <property type="entry name" value="MULTIPLE EGF-LIKE-DOMAINS 8"/>
    <property type="match status" value="1"/>
</dbReference>
<dbReference type="InterPro" id="IPR000859">
    <property type="entry name" value="CUB_dom"/>
</dbReference>
<dbReference type="Gene3D" id="2.60.120.290">
    <property type="entry name" value="Spermadhesin, CUB domain"/>
    <property type="match status" value="2"/>
</dbReference>
<dbReference type="InterPro" id="IPR002049">
    <property type="entry name" value="LE_dom"/>
</dbReference>
<dbReference type="SMART" id="SM00179">
    <property type="entry name" value="EGF_CA"/>
    <property type="match status" value="3"/>
</dbReference>
<evidence type="ECO:0000256" key="13">
    <source>
        <dbReference type="PROSITE-ProRule" id="PRU00076"/>
    </source>
</evidence>
<reference evidence="21" key="1">
    <citation type="submission" date="2015-02" db="EMBL/GenBank/DDBJ databases">
        <title>Genome sequencing for Strongylocentrotus purpuratus.</title>
        <authorList>
            <person name="Murali S."/>
            <person name="Liu Y."/>
            <person name="Vee V."/>
            <person name="English A."/>
            <person name="Wang M."/>
            <person name="Skinner E."/>
            <person name="Han Y."/>
            <person name="Muzny D.M."/>
            <person name="Worley K.C."/>
            <person name="Gibbs R.A."/>
        </authorList>
    </citation>
    <scope>NUCLEOTIDE SEQUENCE</scope>
</reference>
<proteinExistence type="predicted"/>
<evidence type="ECO:0000256" key="12">
    <source>
        <dbReference type="ARBA" id="ARBA00023292"/>
    </source>
</evidence>
<dbReference type="Pfam" id="PF07645">
    <property type="entry name" value="EGF_CA"/>
    <property type="match status" value="2"/>
</dbReference>
<dbReference type="SUPFAM" id="SSF57196">
    <property type="entry name" value="EGF/Laminin"/>
    <property type="match status" value="3"/>
</dbReference>
<dbReference type="InterPro" id="IPR035914">
    <property type="entry name" value="Sperma_CUB_dom_sf"/>
</dbReference>
<feature type="disulfide bond" evidence="14">
    <location>
        <begin position="1367"/>
        <end position="1376"/>
    </location>
</feature>
<feature type="region of interest" description="Disordered" evidence="15">
    <location>
        <begin position="2680"/>
        <end position="2699"/>
    </location>
</feature>
<feature type="transmembrane region" description="Helical" evidence="16">
    <location>
        <begin position="2779"/>
        <end position="2801"/>
    </location>
</feature>
<evidence type="ECO:0000256" key="5">
    <source>
        <dbReference type="ARBA" id="ARBA00022729"/>
    </source>
</evidence>
<dbReference type="GeneID" id="586207"/>
<feature type="domain" description="EGF-like" evidence="18">
    <location>
        <begin position="1532"/>
        <end position="1572"/>
    </location>
</feature>
<dbReference type="InParanoid" id="A0A7M7NE61"/>
<feature type="disulfide bond" evidence="13">
    <location>
        <begin position="2378"/>
        <end position="2387"/>
    </location>
</feature>
<dbReference type="GO" id="GO:0005604">
    <property type="term" value="C:basement membrane"/>
    <property type="evidence" value="ECO:0007669"/>
    <property type="project" value="UniProtKB-ARBA"/>
</dbReference>
<dbReference type="CDD" id="cd00041">
    <property type="entry name" value="CUB"/>
    <property type="match status" value="2"/>
</dbReference>
<evidence type="ECO:0008006" key="22">
    <source>
        <dbReference type="Google" id="ProtNLM"/>
    </source>
</evidence>
<evidence type="ECO:0000259" key="18">
    <source>
        <dbReference type="PROSITE" id="PS50026"/>
    </source>
</evidence>
<dbReference type="CDD" id="cd00054">
    <property type="entry name" value="EGF_CA"/>
    <property type="match status" value="1"/>
</dbReference>
<dbReference type="InterPro" id="IPR016201">
    <property type="entry name" value="PSI"/>
</dbReference>
<comment type="caution">
    <text evidence="13">Lacks conserved residue(s) required for the propagation of feature annotation.</text>
</comment>
<evidence type="ECO:0000256" key="2">
    <source>
        <dbReference type="ARBA" id="ARBA00022441"/>
    </source>
</evidence>
<accession>A0A7M7NE61</accession>
<feature type="disulfide bond" evidence="14">
    <location>
        <begin position="1328"/>
        <end position="1342"/>
    </location>
</feature>
<dbReference type="PROSITE" id="PS00010">
    <property type="entry name" value="ASX_HYDROXYL"/>
    <property type="match status" value="3"/>
</dbReference>
<keyword evidence="10 13" id="KW-1015">Disulfide bond</keyword>
<dbReference type="SUPFAM" id="SSF117281">
    <property type="entry name" value="Kelch motif"/>
    <property type="match status" value="2"/>
</dbReference>
<feature type="domain" description="Laminin EGF-like" evidence="19">
    <location>
        <begin position="1298"/>
        <end position="1344"/>
    </location>
</feature>
<dbReference type="EnsemblMetazoa" id="XM_030978526">
    <property type="protein sequence ID" value="XP_030834386"/>
    <property type="gene ID" value="LOC586207"/>
</dbReference>
<feature type="compositionally biased region" description="Polar residues" evidence="15">
    <location>
        <begin position="2960"/>
        <end position="2975"/>
    </location>
</feature>
<dbReference type="PROSITE" id="PS50027">
    <property type="entry name" value="EGF_LAM_2"/>
    <property type="match status" value="3"/>
</dbReference>
<dbReference type="SMART" id="SM00423">
    <property type="entry name" value="PSI"/>
    <property type="match status" value="7"/>
</dbReference>
<evidence type="ECO:0000256" key="10">
    <source>
        <dbReference type="ARBA" id="ARBA00023157"/>
    </source>
</evidence>
<feature type="domain" description="EGF-like" evidence="18">
    <location>
        <begin position="2277"/>
        <end position="2315"/>
    </location>
</feature>
<evidence type="ECO:0000313" key="21">
    <source>
        <dbReference type="Proteomes" id="UP000007110"/>
    </source>
</evidence>
<feature type="region of interest" description="Disordered" evidence="15">
    <location>
        <begin position="47"/>
        <end position="97"/>
    </location>
</feature>